<evidence type="ECO:0000313" key="6">
    <source>
        <dbReference type="Proteomes" id="UP000440224"/>
    </source>
</evidence>
<comment type="caution">
    <text evidence="5">The sequence shown here is derived from an EMBL/GenBank/DDBJ whole genome shotgun (WGS) entry which is preliminary data.</text>
</comment>
<dbReference type="InterPro" id="IPR050300">
    <property type="entry name" value="GDXG_lipolytic_enzyme"/>
</dbReference>
<dbReference type="PANTHER" id="PTHR48081:SF30">
    <property type="entry name" value="ACETYL-HYDROLASE LIPR-RELATED"/>
    <property type="match status" value="1"/>
</dbReference>
<dbReference type="InterPro" id="IPR029058">
    <property type="entry name" value="AB_hydrolase_fold"/>
</dbReference>
<dbReference type="Gene3D" id="3.40.50.1820">
    <property type="entry name" value="alpha/beta hydrolase"/>
    <property type="match status" value="1"/>
</dbReference>
<evidence type="ECO:0000256" key="1">
    <source>
        <dbReference type="ARBA" id="ARBA00010515"/>
    </source>
</evidence>
<dbReference type="Proteomes" id="UP000440224">
    <property type="component" value="Unassembled WGS sequence"/>
</dbReference>
<gene>
    <name evidence="5" type="ORF">GF068_03480</name>
</gene>
<accession>A0A6N7PJH2</accession>
<evidence type="ECO:0000313" key="5">
    <source>
        <dbReference type="EMBL" id="MRG90986.1"/>
    </source>
</evidence>
<name>A0A6N7PJH2_9BACT</name>
<reference evidence="5 6" key="1">
    <citation type="submission" date="2019-10" db="EMBL/GenBank/DDBJ databases">
        <title>A soil myxobacterium in the family Polyangiaceae.</title>
        <authorList>
            <person name="Li Y."/>
            <person name="Wang J."/>
        </authorList>
    </citation>
    <scope>NUCLEOTIDE SEQUENCE [LARGE SCALE GENOMIC DNA]</scope>
    <source>
        <strain evidence="5 6">DSM 14734</strain>
    </source>
</reference>
<dbReference type="PROSITE" id="PS01173">
    <property type="entry name" value="LIPASE_GDXG_HIS"/>
    <property type="match status" value="1"/>
</dbReference>
<keyword evidence="2 5" id="KW-0378">Hydrolase</keyword>
<dbReference type="EMBL" id="WJIE01000001">
    <property type="protein sequence ID" value="MRG90986.1"/>
    <property type="molecule type" value="Genomic_DNA"/>
</dbReference>
<dbReference type="GO" id="GO:0004806">
    <property type="term" value="F:triacylglycerol lipase activity"/>
    <property type="evidence" value="ECO:0007669"/>
    <property type="project" value="TreeGrafter"/>
</dbReference>
<dbReference type="InterPro" id="IPR002168">
    <property type="entry name" value="Lipase_GDXG_HIS_AS"/>
</dbReference>
<dbReference type="InterPro" id="IPR013094">
    <property type="entry name" value="AB_hydrolase_3"/>
</dbReference>
<evidence type="ECO:0000259" key="4">
    <source>
        <dbReference type="Pfam" id="PF07859"/>
    </source>
</evidence>
<dbReference type="InterPro" id="IPR033140">
    <property type="entry name" value="Lipase_GDXG_put_SER_AS"/>
</dbReference>
<protein>
    <submittedName>
        <fullName evidence="5">Alpha/beta hydrolase fold domain-containing protein</fullName>
    </submittedName>
</protein>
<feature type="domain" description="Alpha/beta hydrolase fold-3" evidence="4">
    <location>
        <begin position="144"/>
        <end position="343"/>
    </location>
</feature>
<evidence type="ECO:0000256" key="3">
    <source>
        <dbReference type="PROSITE-ProRule" id="PRU10038"/>
    </source>
</evidence>
<dbReference type="SUPFAM" id="SSF53474">
    <property type="entry name" value="alpha/beta-Hydrolases"/>
    <property type="match status" value="1"/>
</dbReference>
<proteinExistence type="inferred from homology"/>
<dbReference type="AlphaFoldDB" id="A0A6N7PJH2"/>
<evidence type="ECO:0000256" key="2">
    <source>
        <dbReference type="ARBA" id="ARBA00022801"/>
    </source>
</evidence>
<sequence>MVPAIAVDTTTMTTTRIFPVDPPDGPGAGVGGEVRGEGEGVSMRGVLYRPIRGEATSGARTCHRLDEPGGRASPTRMSNQGLAELITYLRANAPTSTTPADMRAWFVSMMRVTPPPAEARLEPSACDVPASWITPPGVDPGRVLLYLHGGGYIIGSPETHLETIFRLAQASGARALAVDYRLAPEHAWPACREDAVAAYRWLLAQGVAPSRVAIAGDSAGGGLTLSTLLALRDAGLPLPACAAFLSPWVDFTLSGPSSKTNGAQDPLVDPSNLALMAGAVLQGNDPAKSSPLFAELGGLPPLFVQVGTAEVLLDDSHRLVDRVKAAGGEAVLDAWQHMIHGFQAFPTFLPEAIGATARAGEFLRSKLA</sequence>
<dbReference type="PANTHER" id="PTHR48081">
    <property type="entry name" value="AB HYDROLASE SUPERFAMILY PROTEIN C4A8.06C"/>
    <property type="match status" value="1"/>
</dbReference>
<feature type="active site" evidence="3">
    <location>
        <position position="218"/>
    </location>
</feature>
<dbReference type="OrthoDB" id="24847at2"/>
<organism evidence="5 6">
    <name type="scientific">Polyangium spumosum</name>
    <dbReference type="NCBI Taxonomy" id="889282"/>
    <lineage>
        <taxon>Bacteria</taxon>
        <taxon>Pseudomonadati</taxon>
        <taxon>Myxococcota</taxon>
        <taxon>Polyangia</taxon>
        <taxon>Polyangiales</taxon>
        <taxon>Polyangiaceae</taxon>
        <taxon>Polyangium</taxon>
    </lineage>
</organism>
<comment type="similarity">
    <text evidence="1">Belongs to the 'GDXG' lipolytic enzyme family.</text>
</comment>
<dbReference type="PROSITE" id="PS01174">
    <property type="entry name" value="LIPASE_GDXG_SER"/>
    <property type="match status" value="1"/>
</dbReference>
<keyword evidence="6" id="KW-1185">Reference proteome</keyword>
<dbReference type="Pfam" id="PF07859">
    <property type="entry name" value="Abhydrolase_3"/>
    <property type="match status" value="1"/>
</dbReference>